<keyword evidence="1" id="KW-0472">Membrane</keyword>
<comment type="caution">
    <text evidence="2">The sequence shown here is derived from an EMBL/GenBank/DDBJ whole genome shotgun (WGS) entry which is preliminary data.</text>
</comment>
<dbReference type="EMBL" id="NXLT01000006">
    <property type="protein sequence ID" value="RDU66453.1"/>
    <property type="molecule type" value="Genomic_DNA"/>
</dbReference>
<protein>
    <submittedName>
        <fullName evidence="2">Uncharacterized protein</fullName>
    </submittedName>
</protein>
<organism evidence="2 3">
    <name type="scientific">Helicobacter equorum</name>
    <dbReference type="NCBI Taxonomy" id="361872"/>
    <lineage>
        <taxon>Bacteria</taxon>
        <taxon>Pseudomonadati</taxon>
        <taxon>Campylobacterota</taxon>
        <taxon>Epsilonproteobacteria</taxon>
        <taxon>Campylobacterales</taxon>
        <taxon>Helicobacteraceae</taxon>
        <taxon>Helicobacter</taxon>
    </lineage>
</organism>
<sequence>MDFSQYLEINNFLILVNNFWNLFVNQYTIVEKIFVVIVILMVIYALTFVFIALLKLLYALKSFLLPKGMGRQLKVIKNKKLSHYGSKTHNYTENKDNVGFWETLKYINKARKLALIERSFKKDKPIKLSLTESIFLIQNYSQYNFFASEDGKVLFEKVRKEIEGSIVGEETSTALTKKDQKALKLLGPDRLKTILKENTEFILNANGNIIGVKDKDAAKEKVLRESVKKIEKDFMDLDLHKENIKTEETFFISDDRMSIKKEANILNNNQANFPKKKQRKKKELEKSFEVDDYLEVQKQSMDSQEINKVNTQISDLDKITNNFENFKHENFRKETENKDKDNTRKTNNFFDKFLDEKELNNIQEAPNEEKKKQFTIPKKPDQRILFETFISEGKDIDENTKKQKHYKQDKSEKTKLGKNILERFIEDEGFLLENAAKDKRLEFLANIMKERIHSQDDIKVQVKEQIILVKKAFLFKALKAKDLKVFELHLTHYKNTISSPTGESYITTDNNWLVVDFKKNFHIF</sequence>
<dbReference type="AlphaFoldDB" id="A0A3D8IMX5"/>
<keyword evidence="1" id="KW-0812">Transmembrane</keyword>
<name>A0A3D8IMX5_9HELI</name>
<evidence type="ECO:0000313" key="3">
    <source>
        <dbReference type="Proteomes" id="UP000256514"/>
    </source>
</evidence>
<evidence type="ECO:0000313" key="2">
    <source>
        <dbReference type="EMBL" id="RDU66453.1"/>
    </source>
</evidence>
<dbReference type="RefSeq" id="WP_115571407.1">
    <property type="nucleotide sequence ID" value="NZ_NXLT01000006.1"/>
</dbReference>
<reference evidence="2 3" key="1">
    <citation type="submission" date="2018-04" db="EMBL/GenBank/DDBJ databases">
        <title>Novel Campyloabacter and Helicobacter Species and Strains.</title>
        <authorList>
            <person name="Mannion A.J."/>
            <person name="Shen Z."/>
            <person name="Fox J.G."/>
        </authorList>
    </citation>
    <scope>NUCLEOTIDE SEQUENCE [LARGE SCALE GENOMIC DNA]</scope>
    <source>
        <strain evidence="2 3">MIT 12-6600</strain>
    </source>
</reference>
<keyword evidence="3" id="KW-1185">Reference proteome</keyword>
<gene>
    <name evidence="2" type="ORF">CQA54_07065</name>
</gene>
<feature type="transmembrane region" description="Helical" evidence="1">
    <location>
        <begin position="33"/>
        <end position="58"/>
    </location>
</feature>
<accession>A0A3D8IMX5</accession>
<evidence type="ECO:0000256" key="1">
    <source>
        <dbReference type="SAM" id="Phobius"/>
    </source>
</evidence>
<keyword evidence="1" id="KW-1133">Transmembrane helix</keyword>
<proteinExistence type="predicted"/>
<dbReference type="OrthoDB" id="10019721at2"/>
<dbReference type="Proteomes" id="UP000256514">
    <property type="component" value="Unassembled WGS sequence"/>
</dbReference>